<dbReference type="AlphaFoldDB" id="A0A3Q0KHR8"/>
<dbReference type="Pfam" id="PF12796">
    <property type="entry name" value="Ank_2"/>
    <property type="match status" value="1"/>
</dbReference>
<dbReference type="PANTHER" id="PTHR24171:SF8">
    <property type="entry name" value="BRCA1-ASSOCIATED RING DOMAIN PROTEIN 1"/>
    <property type="match status" value="1"/>
</dbReference>
<dbReference type="GO" id="GO:0070531">
    <property type="term" value="C:BRCA1-A complex"/>
    <property type="evidence" value="ECO:0007669"/>
    <property type="project" value="TreeGrafter"/>
</dbReference>
<evidence type="ECO:0000313" key="4">
    <source>
        <dbReference type="Proteomes" id="UP000008854"/>
    </source>
</evidence>
<dbReference type="PROSITE" id="PS50088">
    <property type="entry name" value="ANK_REPEAT"/>
    <property type="match status" value="2"/>
</dbReference>
<dbReference type="SUPFAM" id="SSF48403">
    <property type="entry name" value="Ankyrin repeat"/>
    <property type="match status" value="1"/>
</dbReference>
<dbReference type="GO" id="GO:0085020">
    <property type="term" value="P:protein K6-linked ubiquitination"/>
    <property type="evidence" value="ECO:0007669"/>
    <property type="project" value="TreeGrafter"/>
</dbReference>
<dbReference type="STRING" id="6183.A0A3Q0KHR8"/>
<dbReference type="PROSITE" id="PS50297">
    <property type="entry name" value="ANK_REP_REGION"/>
    <property type="match status" value="2"/>
</dbReference>
<dbReference type="Proteomes" id="UP000008854">
    <property type="component" value="Unassembled WGS sequence"/>
</dbReference>
<dbReference type="FunCoup" id="A0A3Q0KHR8">
    <property type="interactions" value="155"/>
</dbReference>
<keyword evidence="1" id="KW-0677">Repeat</keyword>
<keyword evidence="4" id="KW-1185">Reference proteome</keyword>
<name>A0A3Q0KHR8_SCHMA</name>
<feature type="repeat" description="ANK" evidence="3">
    <location>
        <begin position="67"/>
        <end position="99"/>
    </location>
</feature>
<dbReference type="GO" id="GO:0004842">
    <property type="term" value="F:ubiquitin-protein transferase activity"/>
    <property type="evidence" value="ECO:0007669"/>
    <property type="project" value="TreeGrafter"/>
</dbReference>
<dbReference type="WBParaSite" id="Smp_075030.1">
    <property type="protein sequence ID" value="Smp_075030.1"/>
    <property type="gene ID" value="Smp_075030"/>
</dbReference>
<dbReference type="InterPro" id="IPR002110">
    <property type="entry name" value="Ankyrin_rpt"/>
</dbReference>
<evidence type="ECO:0000313" key="5">
    <source>
        <dbReference type="WBParaSite" id="Smp_075030.1"/>
    </source>
</evidence>
<evidence type="ECO:0000256" key="2">
    <source>
        <dbReference type="ARBA" id="ARBA00023043"/>
    </source>
</evidence>
<dbReference type="InterPro" id="IPR036770">
    <property type="entry name" value="Ankyrin_rpt-contain_sf"/>
</dbReference>
<proteinExistence type="predicted"/>
<evidence type="ECO:0000256" key="3">
    <source>
        <dbReference type="PROSITE-ProRule" id="PRU00023"/>
    </source>
</evidence>
<dbReference type="InParanoid" id="A0A3Q0KHR8"/>
<organism evidence="4 5">
    <name type="scientific">Schistosoma mansoni</name>
    <name type="common">Blood fluke</name>
    <dbReference type="NCBI Taxonomy" id="6183"/>
    <lineage>
        <taxon>Eukaryota</taxon>
        <taxon>Metazoa</taxon>
        <taxon>Spiralia</taxon>
        <taxon>Lophotrochozoa</taxon>
        <taxon>Platyhelminthes</taxon>
        <taxon>Trematoda</taxon>
        <taxon>Digenea</taxon>
        <taxon>Strigeidida</taxon>
        <taxon>Schistosomatoidea</taxon>
        <taxon>Schistosomatidae</taxon>
        <taxon>Schistosoma</taxon>
    </lineage>
</organism>
<evidence type="ECO:0000256" key="1">
    <source>
        <dbReference type="ARBA" id="ARBA00022737"/>
    </source>
</evidence>
<feature type="repeat" description="ANK" evidence="3">
    <location>
        <begin position="34"/>
        <end position="66"/>
    </location>
</feature>
<sequence length="122" mass="13405">MPSEQLLWAVKNGDLQSIKENMKNFSGVNSTFKNGRTLIHYAADYGQKEICDYLIRNGADINVNDGFGVTPLLAAIYEGHIDCVSLLLNNGAKLGLAPDGSTYVDCATSEDIRNILRNYFTV</sequence>
<dbReference type="PRINTS" id="PR01415">
    <property type="entry name" value="ANKYRIN"/>
</dbReference>
<dbReference type="SMART" id="SM00248">
    <property type="entry name" value="ANK"/>
    <property type="match status" value="2"/>
</dbReference>
<accession>A0A3Q0KHR8</accession>
<reference evidence="4" key="1">
    <citation type="journal article" date="2012" name="PLoS Negl. Trop. Dis.">
        <title>A systematically improved high quality genome and transcriptome of the human blood fluke Schistosoma mansoni.</title>
        <authorList>
            <person name="Protasio A.V."/>
            <person name="Tsai I.J."/>
            <person name="Babbage A."/>
            <person name="Nichol S."/>
            <person name="Hunt M."/>
            <person name="Aslett M.A."/>
            <person name="De Silva N."/>
            <person name="Velarde G.S."/>
            <person name="Anderson T.J."/>
            <person name="Clark R.C."/>
            <person name="Davidson C."/>
            <person name="Dillon G.P."/>
            <person name="Holroyd N.E."/>
            <person name="LoVerde P.T."/>
            <person name="Lloyd C."/>
            <person name="McQuillan J."/>
            <person name="Oliveira G."/>
            <person name="Otto T.D."/>
            <person name="Parker-Manuel S.J."/>
            <person name="Quail M.A."/>
            <person name="Wilson R.A."/>
            <person name="Zerlotini A."/>
            <person name="Dunne D.W."/>
            <person name="Berriman M."/>
        </authorList>
    </citation>
    <scope>NUCLEOTIDE SEQUENCE [LARGE SCALE GENOMIC DNA]</scope>
    <source>
        <strain evidence="4">Puerto Rican</strain>
    </source>
</reference>
<dbReference type="PANTHER" id="PTHR24171">
    <property type="entry name" value="ANKYRIN REPEAT DOMAIN-CONTAINING PROTEIN 39-RELATED"/>
    <property type="match status" value="1"/>
</dbReference>
<dbReference type="Gene3D" id="1.25.40.20">
    <property type="entry name" value="Ankyrin repeat-containing domain"/>
    <property type="match status" value="1"/>
</dbReference>
<protein>
    <submittedName>
        <fullName evidence="5">Putative myotrophin</fullName>
    </submittedName>
</protein>
<keyword evidence="2 3" id="KW-0040">ANK repeat</keyword>
<dbReference type="GO" id="GO:0031436">
    <property type="term" value="C:BRCA1-BARD1 complex"/>
    <property type="evidence" value="ECO:0007669"/>
    <property type="project" value="TreeGrafter"/>
</dbReference>
<reference evidence="5" key="2">
    <citation type="submission" date="2018-12" db="UniProtKB">
        <authorList>
            <consortium name="WormBaseParasite"/>
        </authorList>
    </citation>
    <scope>IDENTIFICATION</scope>
    <source>
        <strain evidence="5">Puerto Rican</strain>
    </source>
</reference>